<gene>
    <name evidence="2" type="ORF">FQV27_15280</name>
</gene>
<dbReference type="AlphaFoldDB" id="A0A5C6S0E5"/>
<feature type="compositionally biased region" description="Basic residues" evidence="1">
    <location>
        <begin position="39"/>
        <end position="55"/>
    </location>
</feature>
<proteinExistence type="predicted"/>
<accession>A0A5C6S0E5</accession>
<keyword evidence="3" id="KW-1185">Reference proteome</keyword>
<organism evidence="2 3">
    <name type="scientific">Paracoccus aurantiacus</name>
    <dbReference type="NCBI Taxonomy" id="2599412"/>
    <lineage>
        <taxon>Bacteria</taxon>
        <taxon>Pseudomonadati</taxon>
        <taxon>Pseudomonadota</taxon>
        <taxon>Alphaproteobacteria</taxon>
        <taxon>Rhodobacterales</taxon>
        <taxon>Paracoccaceae</taxon>
        <taxon>Paracoccus</taxon>
    </lineage>
</organism>
<dbReference type="Proteomes" id="UP000321562">
    <property type="component" value="Unassembled WGS sequence"/>
</dbReference>
<comment type="caution">
    <text evidence="2">The sequence shown here is derived from an EMBL/GenBank/DDBJ whole genome shotgun (WGS) entry which is preliminary data.</text>
</comment>
<dbReference type="EMBL" id="VOPL01000007">
    <property type="protein sequence ID" value="TXB67459.1"/>
    <property type="molecule type" value="Genomic_DNA"/>
</dbReference>
<reference evidence="2 3" key="1">
    <citation type="submission" date="2019-08" db="EMBL/GenBank/DDBJ databases">
        <authorList>
            <person name="Ye J."/>
        </authorList>
    </citation>
    <scope>NUCLEOTIDE SEQUENCE [LARGE SCALE GENOMIC DNA]</scope>
    <source>
        <strain evidence="2 3">TK008</strain>
    </source>
</reference>
<sequence>MGMLTQRSRRLGGGGEAGNRGGAPTGGSAGSGPCGLCRRAGRGYHGPVRRRRCRNRQPEALSFPSGRWGRLDADRNARQMRPSAACRSQDHRRGDAAFRERAWADAQARRQ</sequence>
<name>A0A5C6S0E5_9RHOB</name>
<feature type="compositionally biased region" description="Gly residues" evidence="1">
    <location>
        <begin position="11"/>
        <end position="33"/>
    </location>
</feature>
<evidence type="ECO:0000256" key="1">
    <source>
        <dbReference type="SAM" id="MobiDB-lite"/>
    </source>
</evidence>
<protein>
    <submittedName>
        <fullName evidence="2">Uncharacterized protein</fullName>
    </submittedName>
</protein>
<feature type="region of interest" description="Disordered" evidence="1">
    <location>
        <begin position="1"/>
        <end position="95"/>
    </location>
</feature>
<evidence type="ECO:0000313" key="3">
    <source>
        <dbReference type="Proteomes" id="UP000321562"/>
    </source>
</evidence>
<evidence type="ECO:0000313" key="2">
    <source>
        <dbReference type="EMBL" id="TXB67459.1"/>
    </source>
</evidence>